<evidence type="ECO:0000313" key="1">
    <source>
        <dbReference type="EMBL" id="KAI0041690.1"/>
    </source>
</evidence>
<evidence type="ECO:0000313" key="2">
    <source>
        <dbReference type="Proteomes" id="UP000814033"/>
    </source>
</evidence>
<reference evidence="1" key="1">
    <citation type="submission" date="2021-02" db="EMBL/GenBank/DDBJ databases">
        <authorList>
            <consortium name="DOE Joint Genome Institute"/>
            <person name="Ahrendt S."/>
            <person name="Looney B.P."/>
            <person name="Miyauchi S."/>
            <person name="Morin E."/>
            <person name="Drula E."/>
            <person name="Courty P.E."/>
            <person name="Chicoki N."/>
            <person name="Fauchery L."/>
            <person name="Kohler A."/>
            <person name="Kuo A."/>
            <person name="Labutti K."/>
            <person name="Pangilinan J."/>
            <person name="Lipzen A."/>
            <person name="Riley R."/>
            <person name="Andreopoulos W."/>
            <person name="He G."/>
            <person name="Johnson J."/>
            <person name="Barry K.W."/>
            <person name="Grigoriev I.V."/>
            <person name="Nagy L."/>
            <person name="Hibbett D."/>
            <person name="Henrissat B."/>
            <person name="Matheny P.B."/>
            <person name="Labbe J."/>
            <person name="Martin F."/>
        </authorList>
    </citation>
    <scope>NUCLEOTIDE SEQUENCE</scope>
    <source>
        <strain evidence="1">FP105234-sp</strain>
    </source>
</reference>
<dbReference type="Proteomes" id="UP000814033">
    <property type="component" value="Unassembled WGS sequence"/>
</dbReference>
<name>A0ACB8RCJ4_9AGAM</name>
<comment type="caution">
    <text evidence="1">The sequence shown here is derived from an EMBL/GenBank/DDBJ whole genome shotgun (WGS) entry which is preliminary data.</text>
</comment>
<dbReference type="EMBL" id="MU276108">
    <property type="protein sequence ID" value="KAI0041690.1"/>
    <property type="molecule type" value="Genomic_DNA"/>
</dbReference>
<reference evidence="1" key="2">
    <citation type="journal article" date="2022" name="New Phytol.">
        <title>Evolutionary transition to the ectomycorrhizal habit in the genomes of a hyperdiverse lineage of mushroom-forming fungi.</title>
        <authorList>
            <person name="Looney B."/>
            <person name="Miyauchi S."/>
            <person name="Morin E."/>
            <person name="Drula E."/>
            <person name="Courty P.E."/>
            <person name="Kohler A."/>
            <person name="Kuo A."/>
            <person name="LaButti K."/>
            <person name="Pangilinan J."/>
            <person name="Lipzen A."/>
            <person name="Riley R."/>
            <person name="Andreopoulos W."/>
            <person name="He G."/>
            <person name="Johnson J."/>
            <person name="Nolan M."/>
            <person name="Tritt A."/>
            <person name="Barry K.W."/>
            <person name="Grigoriev I.V."/>
            <person name="Nagy L.G."/>
            <person name="Hibbett D."/>
            <person name="Henrissat B."/>
            <person name="Matheny P.B."/>
            <person name="Labbe J."/>
            <person name="Martin F.M."/>
        </authorList>
    </citation>
    <scope>NUCLEOTIDE SEQUENCE</scope>
    <source>
        <strain evidence="1">FP105234-sp</strain>
    </source>
</reference>
<keyword evidence="2" id="KW-1185">Reference proteome</keyword>
<proteinExistence type="predicted"/>
<accession>A0ACB8RCJ4</accession>
<sequence length="204" mass="22285">MTNEKRVKAQAKSCRYLSLSLDYSCPSAAHTGVSTCINQTFFTSSASIVHLSYRRSRAPPSSSAARVTLVMETLCMQSAVYSPTGRSQPICAQPIVGRCGLHPASQRSSFVVHTHEGWRAWKKHPSGRAGERYWSYALVETRLSPPVQLLRVPPRPALPSRTDSDATSTRTTRSTGQNSSSAHLPIGCGHSRHTPATCLRAYSK</sequence>
<gene>
    <name evidence="1" type="ORF">FA95DRAFT_671651</name>
</gene>
<organism evidence="1 2">
    <name type="scientific">Auriscalpium vulgare</name>
    <dbReference type="NCBI Taxonomy" id="40419"/>
    <lineage>
        <taxon>Eukaryota</taxon>
        <taxon>Fungi</taxon>
        <taxon>Dikarya</taxon>
        <taxon>Basidiomycota</taxon>
        <taxon>Agaricomycotina</taxon>
        <taxon>Agaricomycetes</taxon>
        <taxon>Russulales</taxon>
        <taxon>Auriscalpiaceae</taxon>
        <taxon>Auriscalpium</taxon>
    </lineage>
</organism>
<protein>
    <submittedName>
        <fullName evidence="1">Uncharacterized protein</fullName>
    </submittedName>
</protein>